<dbReference type="InterPro" id="IPR053728">
    <property type="entry name" value="Alginate_Permeability_Chnl"/>
</dbReference>
<name>A0A2N3RGC8_9XANT</name>
<accession>A0A2N3RGC8</accession>
<evidence type="ECO:0000313" key="4">
    <source>
        <dbReference type="EMBL" id="PKV15628.1"/>
    </source>
</evidence>
<proteinExistence type="predicted"/>
<reference evidence="5 6" key="1">
    <citation type="submission" date="2017-11" db="EMBL/GenBank/DDBJ databases">
        <title>Xanthomonas prunicola sp. nov., a novel pathogen that affects nectarine (Prunus persica var. nectarine) trees.</title>
        <authorList>
            <person name="Lopez M."/>
            <person name="Lopez-Soriano P."/>
            <person name="Garita-Cambronero J."/>
            <person name="Beltran C."/>
            <person name="Taghouti G."/>
            <person name="Portier P."/>
            <person name="Cubero J."/>
            <person name="Fischer-Le Saux M."/>
            <person name="Marco-Noales E."/>
        </authorList>
    </citation>
    <scope>NUCLEOTIDE SEQUENCE [LARGE SCALE GENOMIC DNA]</scope>
    <source>
        <strain evidence="3 5">CFBP8353</strain>
        <strain evidence="4 6">CFBP8354</strain>
    </source>
</reference>
<keyword evidence="1" id="KW-0732">Signal</keyword>
<protein>
    <recommendedName>
        <fullName evidence="2">Alginate export domain-containing protein</fullName>
    </recommendedName>
</protein>
<dbReference type="Gene3D" id="2.40.160.100">
    <property type="match status" value="1"/>
</dbReference>
<dbReference type="AlphaFoldDB" id="A0A2N3RGC8"/>
<organism evidence="3 5">
    <name type="scientific">Xanthomonas prunicola</name>
    <dbReference type="NCBI Taxonomy" id="2053930"/>
    <lineage>
        <taxon>Bacteria</taxon>
        <taxon>Pseudomonadati</taxon>
        <taxon>Pseudomonadota</taxon>
        <taxon>Gammaproteobacteria</taxon>
        <taxon>Lysobacterales</taxon>
        <taxon>Lysobacteraceae</taxon>
        <taxon>Xanthomonas</taxon>
    </lineage>
</organism>
<gene>
    <name evidence="3" type="ORF">XpruCFBP8353_17175</name>
    <name evidence="4" type="ORF">XpruCFBP8354_18295</name>
</gene>
<evidence type="ECO:0000259" key="2">
    <source>
        <dbReference type="Pfam" id="PF13372"/>
    </source>
</evidence>
<dbReference type="OrthoDB" id="311329at2"/>
<dbReference type="Proteomes" id="UP000233748">
    <property type="component" value="Unassembled WGS sequence"/>
</dbReference>
<feature type="domain" description="Alginate export" evidence="2">
    <location>
        <begin position="72"/>
        <end position="459"/>
    </location>
</feature>
<dbReference type="EMBL" id="PHKW01000007">
    <property type="protein sequence ID" value="PKV15628.1"/>
    <property type="molecule type" value="Genomic_DNA"/>
</dbReference>
<dbReference type="InterPro" id="IPR025388">
    <property type="entry name" value="Alginate_export_dom"/>
</dbReference>
<dbReference type="RefSeq" id="WP_101364288.1">
    <property type="nucleotide sequence ID" value="NZ_PHKV01000006.1"/>
</dbReference>
<feature type="chain" id="PRO_5014697533" description="Alginate export domain-containing protein" evidence="1">
    <location>
        <begin position="22"/>
        <end position="465"/>
    </location>
</feature>
<evidence type="ECO:0000313" key="5">
    <source>
        <dbReference type="Proteomes" id="UP000233720"/>
    </source>
</evidence>
<keyword evidence="6" id="KW-1185">Reference proteome</keyword>
<evidence type="ECO:0000313" key="6">
    <source>
        <dbReference type="Proteomes" id="UP000233748"/>
    </source>
</evidence>
<dbReference type="Proteomes" id="UP000233720">
    <property type="component" value="Unassembled WGS sequence"/>
</dbReference>
<evidence type="ECO:0000313" key="3">
    <source>
        <dbReference type="EMBL" id="PKV11558.1"/>
    </source>
</evidence>
<comment type="caution">
    <text evidence="3">The sequence shown here is derived from an EMBL/GenBank/DDBJ whole genome shotgun (WGS) entry which is preliminary data.</text>
</comment>
<sequence length="465" mass="52046">MTARLALPLIALLSAHTAACAQPPAPAGEAAAVRPKMASNRWQEDWSPLVDPALRTQPLDRFKFVALGDAAYASFGINLRERFESNHAPALGIGRERDRYLLQRLQAHVDLRVGEHWQLFTQLEDARAFDKRQQGPADANRVDLRMAFVAYTAPVSNGVLKWRVGRQEFAFDLQRFVSLRDGPNVRQAFDAAWVDYETGPWRVIAFVSQPVQYANARNFDDVSNRHLRFDTVRIERHVLGTNELSLYYARYRQDAAGFLDASGDERRHILDARFAGAQRQMDWDVEAMGQRGRVGSSRARAWAMGIKTGYTWQTSALTPRLGLQVDTASGDRHPGDGRVETFNPLFPNGAYINLAGYTGYANLLLVKPVLTVQPTAMLSVTAAVGLLWRQRTADAVYMQPDIPLAGTAGTGTRWTGRYLQLRGDWKLTTHLQTALEVVQYQPGESVRAAGGHDSHYVGCEMKFMW</sequence>
<feature type="signal peptide" evidence="1">
    <location>
        <begin position="1"/>
        <end position="21"/>
    </location>
</feature>
<evidence type="ECO:0000256" key="1">
    <source>
        <dbReference type="SAM" id="SignalP"/>
    </source>
</evidence>
<dbReference type="Pfam" id="PF13372">
    <property type="entry name" value="Alginate_exp"/>
    <property type="match status" value="1"/>
</dbReference>
<dbReference type="EMBL" id="PHKV01000006">
    <property type="protein sequence ID" value="PKV11558.1"/>
    <property type="molecule type" value="Genomic_DNA"/>
</dbReference>